<name>A0A1G6YFC0_NIADE</name>
<feature type="transmembrane region" description="Helical" evidence="1">
    <location>
        <begin position="50"/>
        <end position="70"/>
    </location>
</feature>
<dbReference type="Proteomes" id="UP000198757">
    <property type="component" value="Unassembled WGS sequence"/>
</dbReference>
<dbReference type="Pfam" id="PF07786">
    <property type="entry name" value="HGSNAT_cat"/>
    <property type="match status" value="1"/>
</dbReference>
<evidence type="ECO:0000256" key="1">
    <source>
        <dbReference type="SAM" id="Phobius"/>
    </source>
</evidence>
<evidence type="ECO:0000313" key="4">
    <source>
        <dbReference type="Proteomes" id="UP000198757"/>
    </source>
</evidence>
<proteinExistence type="predicted"/>
<protein>
    <submittedName>
        <fullName evidence="3">Predicted acyltransferase</fullName>
    </submittedName>
</protein>
<dbReference type="AlphaFoldDB" id="A0A1G6YFC0"/>
<keyword evidence="3" id="KW-0012">Acyltransferase</keyword>
<keyword evidence="3" id="KW-0808">Transferase</keyword>
<dbReference type="OrthoDB" id="9788724at2"/>
<evidence type="ECO:0000313" key="3">
    <source>
        <dbReference type="EMBL" id="SDD88971.1"/>
    </source>
</evidence>
<dbReference type="GO" id="GO:0016746">
    <property type="term" value="F:acyltransferase activity"/>
    <property type="evidence" value="ECO:0007669"/>
    <property type="project" value="UniProtKB-KW"/>
</dbReference>
<dbReference type="EMBL" id="FMZO01000015">
    <property type="protein sequence ID" value="SDD88971.1"/>
    <property type="molecule type" value="Genomic_DNA"/>
</dbReference>
<dbReference type="PANTHER" id="PTHR31061">
    <property type="entry name" value="LD22376P"/>
    <property type="match status" value="1"/>
</dbReference>
<keyword evidence="1" id="KW-0812">Transmembrane</keyword>
<feature type="transmembrane region" description="Helical" evidence="1">
    <location>
        <begin position="146"/>
        <end position="165"/>
    </location>
</feature>
<feature type="transmembrane region" description="Helical" evidence="1">
    <location>
        <begin position="7"/>
        <end position="30"/>
    </location>
</feature>
<feature type="transmembrane region" description="Helical" evidence="1">
    <location>
        <begin position="341"/>
        <end position="364"/>
    </location>
</feature>
<sequence length="372" mass="41701">MNQPVPVRFLALDVFRGLTICFMIIVNTGGPNAFPELLHAEWNGFTLTDLVFPSFLFAVGNAISFSTSKWDQQSTGSVVAKIVKRTVLLFLIGYLMYWLPFVKVDAQNHIQSFPIAETRIFGVLQRIALCYGIGALIIYFCPRKTILFTCAGLLLGYWLLATVFGDYTLNGAAATKLDILTLTPPHLYKKGPENAFDPEGLLSTLPAIVNVLIGYLAGTHIKKNPKSYQMLALLAIAGFLLLSLGYLWNLSFPINKKLWTSSFVCLTTGLDCLIIATILYVVDFKGKRAGVTFFEVFGKNALFIYLLSEVVPILLSSFYTADRRPFFKYLYDTTFGQLGTGHIPSLLWSLSFMLFCWLAGYVLYKRKIFIRL</sequence>
<gene>
    <name evidence="3" type="ORF">SAMN04487894_11598</name>
</gene>
<evidence type="ECO:0000259" key="2">
    <source>
        <dbReference type="Pfam" id="PF07786"/>
    </source>
</evidence>
<dbReference type="InterPro" id="IPR012429">
    <property type="entry name" value="HGSNAT_cat"/>
</dbReference>
<keyword evidence="1" id="KW-0472">Membrane</keyword>
<feature type="transmembrane region" description="Helical" evidence="1">
    <location>
        <begin position="120"/>
        <end position="139"/>
    </location>
</feature>
<feature type="transmembrane region" description="Helical" evidence="1">
    <location>
        <begin position="200"/>
        <end position="218"/>
    </location>
</feature>
<dbReference type="PANTHER" id="PTHR31061:SF24">
    <property type="entry name" value="LD22376P"/>
    <property type="match status" value="1"/>
</dbReference>
<dbReference type="RefSeq" id="WP_090392172.1">
    <property type="nucleotide sequence ID" value="NZ_FMZO01000015.1"/>
</dbReference>
<keyword evidence="4" id="KW-1185">Reference proteome</keyword>
<organism evidence="3 4">
    <name type="scientific">Niabella drilacis (strain DSM 25811 / CCM 8410 / CCUG 62505 / LMG 26954 / E90)</name>
    <dbReference type="NCBI Taxonomy" id="1285928"/>
    <lineage>
        <taxon>Bacteria</taxon>
        <taxon>Pseudomonadati</taxon>
        <taxon>Bacteroidota</taxon>
        <taxon>Chitinophagia</taxon>
        <taxon>Chitinophagales</taxon>
        <taxon>Chitinophagaceae</taxon>
        <taxon>Niabella</taxon>
    </lineage>
</organism>
<feature type="transmembrane region" description="Helical" evidence="1">
    <location>
        <begin position="260"/>
        <end position="282"/>
    </location>
</feature>
<feature type="transmembrane region" description="Helical" evidence="1">
    <location>
        <begin position="302"/>
        <end position="321"/>
    </location>
</feature>
<accession>A0A1G6YFC0</accession>
<dbReference type="STRING" id="1285928.SAMN04487894_11598"/>
<keyword evidence="1" id="KW-1133">Transmembrane helix</keyword>
<feature type="transmembrane region" description="Helical" evidence="1">
    <location>
        <begin position="230"/>
        <end position="248"/>
    </location>
</feature>
<reference evidence="4" key="1">
    <citation type="submission" date="2016-10" db="EMBL/GenBank/DDBJ databases">
        <authorList>
            <person name="Varghese N."/>
            <person name="Submissions S."/>
        </authorList>
    </citation>
    <scope>NUCLEOTIDE SEQUENCE [LARGE SCALE GENOMIC DNA]</scope>
    <source>
        <strain evidence="4">DSM 25811 / CCM 8410 / LMG 26954 / E90</strain>
    </source>
</reference>
<feature type="domain" description="Heparan-alpha-glucosaminide N-acetyltransferase catalytic" evidence="2">
    <location>
        <begin position="8"/>
        <end position="224"/>
    </location>
</feature>
<feature type="transmembrane region" description="Helical" evidence="1">
    <location>
        <begin position="82"/>
        <end position="100"/>
    </location>
</feature>